<keyword evidence="2" id="KW-1185">Reference proteome</keyword>
<dbReference type="AlphaFoldDB" id="A0A3L6RIB7"/>
<accession>A0A3L6RIB7</accession>
<evidence type="ECO:0000313" key="2">
    <source>
        <dbReference type="Proteomes" id="UP000275267"/>
    </source>
</evidence>
<comment type="caution">
    <text evidence="1">The sequence shown here is derived from an EMBL/GenBank/DDBJ whole genome shotgun (WGS) entry which is preliminary data.</text>
</comment>
<sequence length="116" mass="13229">MTATYVSSVIVFFSNLPLEATPVEKIELENEDDTQAVFEERNLSQLKDVDPFIEKDLAPLIQPMGGSEDMDIDLSGDWDESVDSNKRKFKDIYIEIQDIGNTNNDKDQNKKIKKNT</sequence>
<organism evidence="1 2">
    <name type="scientific">Panicum miliaceum</name>
    <name type="common">Proso millet</name>
    <name type="synonym">Broomcorn millet</name>
    <dbReference type="NCBI Taxonomy" id="4540"/>
    <lineage>
        <taxon>Eukaryota</taxon>
        <taxon>Viridiplantae</taxon>
        <taxon>Streptophyta</taxon>
        <taxon>Embryophyta</taxon>
        <taxon>Tracheophyta</taxon>
        <taxon>Spermatophyta</taxon>
        <taxon>Magnoliopsida</taxon>
        <taxon>Liliopsida</taxon>
        <taxon>Poales</taxon>
        <taxon>Poaceae</taxon>
        <taxon>PACMAD clade</taxon>
        <taxon>Panicoideae</taxon>
        <taxon>Panicodae</taxon>
        <taxon>Paniceae</taxon>
        <taxon>Panicinae</taxon>
        <taxon>Panicum</taxon>
        <taxon>Panicum sect. Panicum</taxon>
    </lineage>
</organism>
<protein>
    <submittedName>
        <fullName evidence="1">Uncharacterized protein</fullName>
    </submittedName>
</protein>
<name>A0A3L6RIB7_PANMI</name>
<reference evidence="2" key="1">
    <citation type="journal article" date="2019" name="Nat. Commun.">
        <title>The genome of broomcorn millet.</title>
        <authorList>
            <person name="Zou C."/>
            <person name="Miki D."/>
            <person name="Li D."/>
            <person name="Tang Q."/>
            <person name="Xiao L."/>
            <person name="Rajput S."/>
            <person name="Deng P."/>
            <person name="Jia W."/>
            <person name="Huang R."/>
            <person name="Zhang M."/>
            <person name="Sun Y."/>
            <person name="Hu J."/>
            <person name="Fu X."/>
            <person name="Schnable P.S."/>
            <person name="Li F."/>
            <person name="Zhang H."/>
            <person name="Feng B."/>
            <person name="Zhu X."/>
            <person name="Liu R."/>
            <person name="Schnable J.C."/>
            <person name="Zhu J.-K."/>
            <person name="Zhang H."/>
        </authorList>
    </citation>
    <scope>NUCLEOTIDE SEQUENCE [LARGE SCALE GENOMIC DNA]</scope>
</reference>
<dbReference type="EMBL" id="PQIB02000008">
    <property type="protein sequence ID" value="RLN04269.1"/>
    <property type="molecule type" value="Genomic_DNA"/>
</dbReference>
<proteinExistence type="predicted"/>
<evidence type="ECO:0000313" key="1">
    <source>
        <dbReference type="EMBL" id="RLN04269.1"/>
    </source>
</evidence>
<dbReference type="Proteomes" id="UP000275267">
    <property type="component" value="Unassembled WGS sequence"/>
</dbReference>
<gene>
    <name evidence="1" type="ORF">C2845_PM13G20640</name>
</gene>